<protein>
    <submittedName>
        <fullName evidence="2">Uncharacterized protein</fullName>
    </submittedName>
</protein>
<comment type="caution">
    <text evidence="2">The sequence shown here is derived from an EMBL/GenBank/DDBJ whole genome shotgun (WGS) entry which is preliminary data.</text>
</comment>
<proteinExistence type="predicted"/>
<dbReference type="RefSeq" id="WP_345675127.1">
    <property type="nucleotide sequence ID" value="NZ_BAABHS010000006.1"/>
</dbReference>
<accession>A0ABP9H5U9</accession>
<keyword evidence="3" id="KW-1185">Reference proteome</keyword>
<dbReference type="Proteomes" id="UP001500466">
    <property type="component" value="Unassembled WGS sequence"/>
</dbReference>
<dbReference type="EMBL" id="BAABHS010000006">
    <property type="protein sequence ID" value="GAA4958491.1"/>
    <property type="molecule type" value="Genomic_DNA"/>
</dbReference>
<organism evidence="2 3">
    <name type="scientific">Yinghuangia aomiensis</name>
    <dbReference type="NCBI Taxonomy" id="676205"/>
    <lineage>
        <taxon>Bacteria</taxon>
        <taxon>Bacillati</taxon>
        <taxon>Actinomycetota</taxon>
        <taxon>Actinomycetes</taxon>
        <taxon>Kitasatosporales</taxon>
        <taxon>Streptomycetaceae</taxon>
        <taxon>Yinghuangia</taxon>
    </lineage>
</organism>
<sequence>MVPRGRDRALAVQPVGQPDRPRPARRAPGDAYGYFRVLPRSIQVWRGIPELAGRWVMRDGAWAD</sequence>
<evidence type="ECO:0000313" key="3">
    <source>
        <dbReference type="Proteomes" id="UP001500466"/>
    </source>
</evidence>
<reference evidence="3" key="1">
    <citation type="journal article" date="2019" name="Int. J. Syst. Evol. Microbiol.">
        <title>The Global Catalogue of Microorganisms (GCM) 10K type strain sequencing project: providing services to taxonomists for standard genome sequencing and annotation.</title>
        <authorList>
            <consortium name="The Broad Institute Genomics Platform"/>
            <consortium name="The Broad Institute Genome Sequencing Center for Infectious Disease"/>
            <person name="Wu L."/>
            <person name="Ma J."/>
        </authorList>
    </citation>
    <scope>NUCLEOTIDE SEQUENCE [LARGE SCALE GENOMIC DNA]</scope>
    <source>
        <strain evidence="3">JCM 17986</strain>
    </source>
</reference>
<evidence type="ECO:0000313" key="2">
    <source>
        <dbReference type="EMBL" id="GAA4958491.1"/>
    </source>
</evidence>
<feature type="region of interest" description="Disordered" evidence="1">
    <location>
        <begin position="1"/>
        <end position="28"/>
    </location>
</feature>
<name>A0ABP9H5U9_9ACTN</name>
<gene>
    <name evidence="2" type="ORF">GCM10023205_21420</name>
</gene>
<evidence type="ECO:0000256" key="1">
    <source>
        <dbReference type="SAM" id="MobiDB-lite"/>
    </source>
</evidence>